<evidence type="ECO:0000256" key="8">
    <source>
        <dbReference type="ARBA" id="ARBA00023136"/>
    </source>
</evidence>
<dbReference type="PANTHER" id="PTHR38762">
    <property type="entry name" value="CRYPTIC OUTER MEMBRANE PORIN BGLH-RELATED"/>
    <property type="match status" value="1"/>
</dbReference>
<evidence type="ECO:0000256" key="10">
    <source>
        <dbReference type="SAM" id="SignalP"/>
    </source>
</evidence>
<keyword evidence="7" id="KW-0626">Porin</keyword>
<accession>A0ABV5HPX4</accession>
<reference evidence="11 12" key="1">
    <citation type="submission" date="2024-09" db="EMBL/GenBank/DDBJ databases">
        <authorList>
            <person name="Sun Q."/>
            <person name="Mori K."/>
        </authorList>
    </citation>
    <scope>NUCLEOTIDE SEQUENCE [LARGE SCALE GENOMIC DNA]</scope>
    <source>
        <strain evidence="11 12">CECT 8064</strain>
    </source>
</reference>
<dbReference type="InterPro" id="IPR003192">
    <property type="entry name" value="Porin_LamB"/>
</dbReference>
<evidence type="ECO:0000256" key="6">
    <source>
        <dbReference type="ARBA" id="ARBA00023065"/>
    </source>
</evidence>
<dbReference type="Gene3D" id="2.40.170.10">
    <property type="entry name" value="Porin, LamB type"/>
    <property type="match status" value="1"/>
</dbReference>
<keyword evidence="6" id="KW-0406">Ion transport</keyword>
<dbReference type="Pfam" id="PF02264">
    <property type="entry name" value="LamB"/>
    <property type="match status" value="1"/>
</dbReference>
<dbReference type="RefSeq" id="WP_390194388.1">
    <property type="nucleotide sequence ID" value="NZ_JBHMEP010000004.1"/>
</dbReference>
<dbReference type="InterPro" id="IPR050286">
    <property type="entry name" value="G_neg_Bact_CarbUptk_Porin"/>
</dbReference>
<sequence>MKHLKLLPITLAVGSVLGSAPLLAATDAEIDALTQRIQELEKKVETDYVYQQQSIDLPPDVEVPKGIIFSGYARYGNAYASSDERMVNAYGALNGNATGRLGNENYGGEFQLGKVLKSDKGAVWDLVLMVDHYQDRTWWEAGSTEADGGLNVKKMYAGVTNLFESQPSLYFWGGRDFHQRTATDLNDYFWVTHDGQGGGFKNLDLGFGEFNLSFVGQVDDDMVGDNGRYAITSKLHDIDLGGASLNIYANYGFASDTIEERDSRDVKSYQLAGELMMNGQRLVVRYGDNAKDSAFDLVDDEQAFLVSVDGFYQVTPKASFAYVAAYQSLDVADDQDRSNYNINLRPGYAWDDVNSTWVELGYSLVDYDKIDATNKAWKVTVSQNITFGPFMSSRPMLRFYATFGNSDNEFAGYADDEVTITTSDNDTVTVGAMFEAWW</sequence>
<evidence type="ECO:0000313" key="11">
    <source>
        <dbReference type="EMBL" id="MFB9136295.1"/>
    </source>
</evidence>
<keyword evidence="9" id="KW-0998">Cell outer membrane</keyword>
<evidence type="ECO:0000256" key="5">
    <source>
        <dbReference type="ARBA" id="ARBA00022692"/>
    </source>
</evidence>
<dbReference type="Proteomes" id="UP001589645">
    <property type="component" value="Unassembled WGS sequence"/>
</dbReference>
<keyword evidence="5" id="KW-0812">Transmembrane</keyword>
<comment type="caution">
    <text evidence="11">The sequence shown here is derived from an EMBL/GenBank/DDBJ whole genome shotgun (WGS) entry which is preliminary data.</text>
</comment>
<evidence type="ECO:0000256" key="4">
    <source>
        <dbReference type="ARBA" id="ARBA00022452"/>
    </source>
</evidence>
<evidence type="ECO:0000256" key="2">
    <source>
        <dbReference type="ARBA" id="ARBA00007055"/>
    </source>
</evidence>
<evidence type="ECO:0000256" key="1">
    <source>
        <dbReference type="ARBA" id="ARBA00004571"/>
    </source>
</evidence>
<organism evidence="11 12">
    <name type="scientific">Vibrio olivae</name>
    <dbReference type="NCBI Taxonomy" id="1243002"/>
    <lineage>
        <taxon>Bacteria</taxon>
        <taxon>Pseudomonadati</taxon>
        <taxon>Pseudomonadota</taxon>
        <taxon>Gammaproteobacteria</taxon>
        <taxon>Vibrionales</taxon>
        <taxon>Vibrionaceae</taxon>
        <taxon>Vibrio</taxon>
    </lineage>
</organism>
<dbReference type="SUPFAM" id="SSF56935">
    <property type="entry name" value="Porins"/>
    <property type="match status" value="1"/>
</dbReference>
<evidence type="ECO:0000256" key="7">
    <source>
        <dbReference type="ARBA" id="ARBA00023114"/>
    </source>
</evidence>
<keyword evidence="3" id="KW-0813">Transport</keyword>
<keyword evidence="10" id="KW-0732">Signal</keyword>
<evidence type="ECO:0000256" key="3">
    <source>
        <dbReference type="ARBA" id="ARBA00022448"/>
    </source>
</evidence>
<feature type="signal peptide" evidence="10">
    <location>
        <begin position="1"/>
        <end position="24"/>
    </location>
</feature>
<keyword evidence="8" id="KW-0472">Membrane</keyword>
<gene>
    <name evidence="11" type="ORF">ACFFUV_15075</name>
</gene>
<keyword evidence="4" id="KW-1134">Transmembrane beta strand</keyword>
<name>A0ABV5HPX4_9VIBR</name>
<proteinExistence type="inferred from homology"/>
<protein>
    <submittedName>
        <fullName evidence="11">Carbohydrate porin</fullName>
    </submittedName>
</protein>
<evidence type="ECO:0000256" key="9">
    <source>
        <dbReference type="ARBA" id="ARBA00023237"/>
    </source>
</evidence>
<comment type="similarity">
    <text evidence="2">Belongs to the porin LamB (TC 1.B.3) family.</text>
</comment>
<dbReference type="InterPro" id="IPR036998">
    <property type="entry name" value="Porin_LamB_sf"/>
</dbReference>
<evidence type="ECO:0000313" key="12">
    <source>
        <dbReference type="Proteomes" id="UP001589645"/>
    </source>
</evidence>
<comment type="subcellular location">
    <subcellularLocation>
        <location evidence="1">Cell outer membrane</location>
        <topology evidence="1">Multi-pass membrane protein</topology>
    </subcellularLocation>
</comment>
<keyword evidence="12" id="KW-1185">Reference proteome</keyword>
<dbReference type="PANTHER" id="PTHR38762:SF1">
    <property type="entry name" value="CRYPTIC OUTER MEMBRANE PORIN BGLH-RELATED"/>
    <property type="match status" value="1"/>
</dbReference>
<dbReference type="EMBL" id="JBHMEP010000004">
    <property type="protein sequence ID" value="MFB9136295.1"/>
    <property type="molecule type" value="Genomic_DNA"/>
</dbReference>
<feature type="chain" id="PRO_5045100844" evidence="10">
    <location>
        <begin position="25"/>
        <end position="438"/>
    </location>
</feature>